<keyword evidence="6" id="KW-1015">Disulfide bond</keyword>
<evidence type="ECO:0000256" key="3">
    <source>
        <dbReference type="ARBA" id="ARBA00022741"/>
    </source>
</evidence>
<evidence type="ECO:0000313" key="11">
    <source>
        <dbReference type="Proteomes" id="UP000018168"/>
    </source>
</evidence>
<organism evidence="10 11">
    <name type="scientific">[Clostridium] leptum CAG:27</name>
    <dbReference type="NCBI Taxonomy" id="1263068"/>
    <lineage>
        <taxon>Bacteria</taxon>
        <taxon>Bacillati</taxon>
        <taxon>Bacillota</taxon>
        <taxon>Clostridia</taxon>
        <taxon>Eubacteriales</taxon>
        <taxon>Oscillospiraceae</taxon>
        <taxon>Oscillospiraceae incertae sedis</taxon>
    </lineage>
</organism>
<name>R6N580_9FIRM</name>
<dbReference type="GO" id="GO:0004370">
    <property type="term" value="F:glycerol kinase activity"/>
    <property type="evidence" value="ECO:0007669"/>
    <property type="project" value="TreeGrafter"/>
</dbReference>
<dbReference type="Pfam" id="PF02782">
    <property type="entry name" value="FGGY_C"/>
    <property type="match status" value="1"/>
</dbReference>
<dbReference type="Gene3D" id="3.30.420.40">
    <property type="match status" value="2"/>
</dbReference>
<dbReference type="InterPro" id="IPR018485">
    <property type="entry name" value="FGGY_C"/>
</dbReference>
<dbReference type="InterPro" id="IPR018484">
    <property type="entry name" value="FGGY_N"/>
</dbReference>
<dbReference type="InterPro" id="IPR043129">
    <property type="entry name" value="ATPase_NBD"/>
</dbReference>
<keyword evidence="3" id="KW-0547">Nucleotide-binding</keyword>
<dbReference type="GO" id="GO:0005829">
    <property type="term" value="C:cytosol"/>
    <property type="evidence" value="ECO:0007669"/>
    <property type="project" value="TreeGrafter"/>
</dbReference>
<protein>
    <submittedName>
        <fullName evidence="10">Carbohydrate kinase FGGY family protein</fullName>
    </submittedName>
</protein>
<evidence type="ECO:0000256" key="7">
    <source>
        <dbReference type="ARBA" id="ARBA00023308"/>
    </source>
</evidence>
<evidence type="ECO:0000256" key="1">
    <source>
        <dbReference type="ARBA" id="ARBA00009156"/>
    </source>
</evidence>
<evidence type="ECO:0000256" key="2">
    <source>
        <dbReference type="ARBA" id="ARBA00022679"/>
    </source>
</evidence>
<dbReference type="Pfam" id="PF00370">
    <property type="entry name" value="FGGY_N"/>
    <property type="match status" value="1"/>
</dbReference>
<accession>R6N580</accession>
<evidence type="ECO:0000259" key="9">
    <source>
        <dbReference type="Pfam" id="PF02782"/>
    </source>
</evidence>
<feature type="domain" description="Carbohydrate kinase FGGY C-terminal" evidence="9">
    <location>
        <begin position="272"/>
        <end position="461"/>
    </location>
</feature>
<dbReference type="PIRSF" id="PIRSF000538">
    <property type="entry name" value="GlpK"/>
    <property type="match status" value="1"/>
</dbReference>
<dbReference type="InterPro" id="IPR013449">
    <property type="entry name" value="Rhamnulokinase"/>
</dbReference>
<keyword evidence="2" id="KW-0808">Transferase</keyword>
<dbReference type="CDD" id="cd07771">
    <property type="entry name" value="ASKHA_NBD_FGGY_RhaB-like"/>
    <property type="match status" value="1"/>
</dbReference>
<dbReference type="SUPFAM" id="SSF53067">
    <property type="entry name" value="Actin-like ATPase domain"/>
    <property type="match status" value="2"/>
</dbReference>
<dbReference type="InterPro" id="IPR000577">
    <property type="entry name" value="Carb_kinase_FGGY"/>
</dbReference>
<dbReference type="GO" id="GO:0019301">
    <property type="term" value="P:rhamnose catabolic process"/>
    <property type="evidence" value="ECO:0007669"/>
    <property type="project" value="InterPro"/>
</dbReference>
<dbReference type="GO" id="GO:0008993">
    <property type="term" value="F:rhamnulokinase activity"/>
    <property type="evidence" value="ECO:0007669"/>
    <property type="project" value="InterPro"/>
</dbReference>
<comment type="caution">
    <text evidence="10">The sequence shown here is derived from an EMBL/GenBank/DDBJ whole genome shotgun (WGS) entry which is preliminary data.</text>
</comment>
<evidence type="ECO:0000256" key="4">
    <source>
        <dbReference type="ARBA" id="ARBA00022777"/>
    </source>
</evidence>
<evidence type="ECO:0000313" key="10">
    <source>
        <dbReference type="EMBL" id="CDC03489.1"/>
    </source>
</evidence>
<sequence length="506" mass="56542">MRRPLGNSRMDAMKMAQKKQVLAFDFGASSGRAMLGSFDGNTISYQEIHRFSNDPVSIGGTLYWDVLRQFYEIKQGIVKAKQFGPIDSIAIDTWGVDFGLIAKDGTLLENPVHYRDLRTTGLVEKSFSKIPKEEFYHLTGNQFMELNTVFQLYSLALNRPYQLERADCLLLMPDLFNYMLTGVKASEYTNCTTTQLLDAAKGTWSQRVTEALGIPSRLFTSIVQPGTVIGRLNPETCDELGVDPIKVVSVASHDTASAVAAVPAEEKDFIFNSCGTWSIFGTVVDSPVLNEKAVRYNLANEGAAEGKTSLIRNILGLWMIQESRRQYQREGFDYSYGDLERLALREKPFACFIDPDDPMFVPPGNLPRRVREFCEKTSQPVPETVGQVMRCIYESLAMKYRYTYEQLKDCTGKDYRAIHMIGGGTKDSLLCQMTANACGCTVTAGPIEATVLGNIAMQLIANGQIRDVDEARQIIARSEKVLNYQPTEAGAYRTAYEIYLKALKLS</sequence>
<gene>
    <name evidence="10" type="ORF">BN578_01491</name>
</gene>
<reference evidence="10" key="1">
    <citation type="submission" date="2012-11" db="EMBL/GenBank/DDBJ databases">
        <title>Dependencies among metagenomic species, viruses, plasmids and units of genetic variation.</title>
        <authorList>
            <person name="Nielsen H.B."/>
            <person name="Almeida M."/>
            <person name="Juncker A.S."/>
            <person name="Rasmussen S."/>
            <person name="Li J."/>
            <person name="Sunagawa S."/>
            <person name="Plichta D."/>
            <person name="Gautier L."/>
            <person name="Le Chatelier E."/>
            <person name="Peletier E."/>
            <person name="Bonde I."/>
            <person name="Nielsen T."/>
            <person name="Manichanh C."/>
            <person name="Arumugam M."/>
            <person name="Batto J."/>
            <person name="Santos M.B.Q.D."/>
            <person name="Blom N."/>
            <person name="Borruel N."/>
            <person name="Burgdorf K.S."/>
            <person name="Boumezbeur F."/>
            <person name="Casellas F."/>
            <person name="Dore J."/>
            <person name="Guarner F."/>
            <person name="Hansen T."/>
            <person name="Hildebrand F."/>
            <person name="Kaas R.S."/>
            <person name="Kennedy S."/>
            <person name="Kristiansen K."/>
            <person name="Kultima J.R."/>
            <person name="Leonard P."/>
            <person name="Levenez F."/>
            <person name="Lund O."/>
            <person name="Moumen B."/>
            <person name="Le Paslier D."/>
            <person name="Pons N."/>
            <person name="Pedersen O."/>
            <person name="Prifti E."/>
            <person name="Qin J."/>
            <person name="Raes J."/>
            <person name="Tap J."/>
            <person name="Tims S."/>
            <person name="Ussery D.W."/>
            <person name="Yamada T."/>
            <person name="MetaHit consortium"/>
            <person name="Renault P."/>
            <person name="Sicheritz-Ponten T."/>
            <person name="Bork P."/>
            <person name="Wang J."/>
            <person name="Brunak S."/>
            <person name="Ehrlich S.D."/>
        </authorList>
    </citation>
    <scope>NUCLEOTIDE SEQUENCE [LARGE SCALE GENOMIC DNA]</scope>
</reference>
<dbReference type="GO" id="GO:0006071">
    <property type="term" value="P:glycerol metabolic process"/>
    <property type="evidence" value="ECO:0007669"/>
    <property type="project" value="TreeGrafter"/>
</dbReference>
<dbReference type="Proteomes" id="UP000018168">
    <property type="component" value="Unassembled WGS sequence"/>
</dbReference>
<dbReference type="GO" id="GO:0005524">
    <property type="term" value="F:ATP binding"/>
    <property type="evidence" value="ECO:0007669"/>
    <property type="project" value="UniProtKB-KW"/>
</dbReference>
<dbReference type="EMBL" id="CBEP010000008">
    <property type="protein sequence ID" value="CDC03489.1"/>
    <property type="molecule type" value="Genomic_DNA"/>
</dbReference>
<keyword evidence="7" id="KW-0684">Rhamnose metabolism</keyword>
<comment type="similarity">
    <text evidence="1">Belongs to the FGGY kinase family.</text>
</comment>
<dbReference type="PANTHER" id="PTHR10196">
    <property type="entry name" value="SUGAR KINASE"/>
    <property type="match status" value="1"/>
</dbReference>
<dbReference type="PANTHER" id="PTHR10196:SF93">
    <property type="entry name" value="L-RHAMNULOKINASE"/>
    <property type="match status" value="1"/>
</dbReference>
<keyword evidence="5" id="KW-0067">ATP-binding</keyword>
<evidence type="ECO:0000256" key="6">
    <source>
        <dbReference type="ARBA" id="ARBA00023157"/>
    </source>
</evidence>
<feature type="domain" description="Carbohydrate kinase FGGY N-terminal" evidence="8">
    <location>
        <begin position="21"/>
        <end position="259"/>
    </location>
</feature>
<keyword evidence="4 10" id="KW-0418">Kinase</keyword>
<dbReference type="AlphaFoldDB" id="R6N580"/>
<evidence type="ECO:0000259" key="8">
    <source>
        <dbReference type="Pfam" id="PF00370"/>
    </source>
</evidence>
<proteinExistence type="inferred from homology"/>
<evidence type="ECO:0000256" key="5">
    <source>
        <dbReference type="ARBA" id="ARBA00022840"/>
    </source>
</evidence>